<dbReference type="RefSeq" id="WP_257939642.1">
    <property type="nucleotide sequence ID" value="NZ_JAMZEE010000002.1"/>
</dbReference>
<reference evidence="1" key="2">
    <citation type="submission" date="2022-04" db="EMBL/GenBank/DDBJ databases">
        <authorList>
            <person name="Fokt H."/>
            <person name="Baines J."/>
        </authorList>
    </citation>
    <scope>NUCLEOTIDE SEQUENCE</scope>
    <source>
        <strain evidence="1">KH569_7</strain>
    </source>
</reference>
<reference evidence="1" key="1">
    <citation type="journal article" date="2022" name="Arch. Microbiol.">
        <title>Bacteroides muris sp. nov. isolated from the cecum of wild-derived house mice.</title>
        <authorList>
            <person name="Fokt H."/>
            <person name="Unni R."/>
            <person name="Repnik U."/>
            <person name="Schmitz R.A."/>
            <person name="Bramkamp M."/>
            <person name="Baines J.F."/>
            <person name="Unterweger D."/>
        </authorList>
    </citation>
    <scope>NUCLEOTIDE SEQUENCE</scope>
    <source>
        <strain evidence="1">KH569_7</strain>
    </source>
</reference>
<protein>
    <submittedName>
        <fullName evidence="1">Uncharacterized protein</fullName>
    </submittedName>
</protein>
<organism evidence="1 2">
    <name type="scientific">Bacteroides muris</name>
    <name type="common">ex Fokt et al. 2023</name>
    <dbReference type="NCBI Taxonomy" id="2937417"/>
    <lineage>
        <taxon>Bacteria</taxon>
        <taxon>Pseudomonadati</taxon>
        <taxon>Bacteroidota</taxon>
        <taxon>Bacteroidia</taxon>
        <taxon>Bacteroidales</taxon>
        <taxon>Bacteroidaceae</taxon>
        <taxon>Bacteroides</taxon>
    </lineage>
</organism>
<evidence type="ECO:0000313" key="1">
    <source>
        <dbReference type="EMBL" id="MCR6506775.1"/>
    </source>
</evidence>
<evidence type="ECO:0000313" key="2">
    <source>
        <dbReference type="Proteomes" id="UP001143810"/>
    </source>
</evidence>
<name>A0A9X2SV52_9BACE</name>
<dbReference type="EMBL" id="JAMZEE010000002">
    <property type="protein sequence ID" value="MCR6506775.1"/>
    <property type="molecule type" value="Genomic_DNA"/>
</dbReference>
<sequence>MFNPKSPRGRLSGKLAKKPQYVLVTENGEERTSNVTDAKIMKAVYNVDSNEYVYLMKCRPVILVRETECFALCFYSDLSFAAFFEVKGIIFRMVKSGVSYDEATDIMCNFFQTAQLPDMSGWVCEKRKAPTQHTESNLSVDGEDFRHFGCADVVAALENIIEGKSKWLLYDFTGENGGYINIHRHNKDGEAPEYKVEWVKWTEPTPIGYHAIVSDLTRLRRWLWDFAAEHKYPDPAPEWESFDVKDTFQRLAFKFLNEEDKSDNNER</sequence>
<gene>
    <name evidence="1" type="ORF">M1B78_00965</name>
</gene>
<dbReference type="Proteomes" id="UP001143810">
    <property type="component" value="Unassembled WGS sequence"/>
</dbReference>
<comment type="caution">
    <text evidence="1">The sequence shown here is derived from an EMBL/GenBank/DDBJ whole genome shotgun (WGS) entry which is preliminary data.</text>
</comment>
<accession>A0A9X2SV52</accession>
<proteinExistence type="predicted"/>
<dbReference type="AlphaFoldDB" id="A0A9X2SV52"/>